<sequence length="382" mass="43195">MDLSLVEEGGSLKRFIEILGWSFQTPQVERSFGIGPTPTTLQLHTDEARSYHGATTFSKTRRHGRPCRKILSSFESNMKRFPFFGHLHRITNSSISTATARISAFAWASSNMSTSPSPSQPQPFPIKRYEPQHSSWPYKASDFSRHDETPDDIFYAAPRINVQHIDAYAIANLKRYYQDALPETGQIVDLCTSWTSHFPANVIEAVDNKELKVFGVGMNTDEMEANPHLTRGWVSWDLNADPEFLLLHGPMGQRVHGEEAERFDAATCVVSIDYLTKPREVLQHLREQHMKEGGTVHLVISNRRFPTKAIRMWESASEDDRLQIVGDYLHFSGWKDIEIVDLSGSQGQDSQDQSQAGVSRFLSALLGRGHDPLWVVRGVKRG</sequence>
<proteinExistence type="predicted"/>
<dbReference type="AlphaFoldDB" id="A0A6A6T697"/>
<reference evidence="1" key="1">
    <citation type="journal article" date="2020" name="Stud. Mycol.">
        <title>101 Dothideomycetes genomes: a test case for predicting lifestyles and emergence of pathogens.</title>
        <authorList>
            <person name="Haridas S."/>
            <person name="Albert R."/>
            <person name="Binder M."/>
            <person name="Bloem J."/>
            <person name="Labutti K."/>
            <person name="Salamov A."/>
            <person name="Andreopoulos B."/>
            <person name="Baker S."/>
            <person name="Barry K."/>
            <person name="Bills G."/>
            <person name="Bluhm B."/>
            <person name="Cannon C."/>
            <person name="Castanera R."/>
            <person name="Culley D."/>
            <person name="Daum C."/>
            <person name="Ezra D."/>
            <person name="Gonzalez J."/>
            <person name="Henrissat B."/>
            <person name="Kuo A."/>
            <person name="Liang C."/>
            <person name="Lipzen A."/>
            <person name="Lutzoni F."/>
            <person name="Magnuson J."/>
            <person name="Mondo S."/>
            <person name="Nolan M."/>
            <person name="Ohm R."/>
            <person name="Pangilinan J."/>
            <person name="Park H.-J."/>
            <person name="Ramirez L."/>
            <person name="Alfaro M."/>
            <person name="Sun H."/>
            <person name="Tritt A."/>
            <person name="Yoshinaga Y."/>
            <person name="Zwiers L.-H."/>
            <person name="Turgeon B."/>
            <person name="Goodwin S."/>
            <person name="Spatafora J."/>
            <person name="Crous P."/>
            <person name="Grigoriev I."/>
        </authorList>
    </citation>
    <scope>NUCLEOTIDE SEQUENCE</scope>
    <source>
        <strain evidence="1">CBS 122681</strain>
    </source>
</reference>
<evidence type="ECO:0000313" key="2">
    <source>
        <dbReference type="Proteomes" id="UP000799324"/>
    </source>
</evidence>
<dbReference type="OrthoDB" id="2013972at2759"/>
<accession>A0A6A6T697</accession>
<evidence type="ECO:0008006" key="3">
    <source>
        <dbReference type="Google" id="ProtNLM"/>
    </source>
</evidence>
<evidence type="ECO:0000313" key="1">
    <source>
        <dbReference type="EMBL" id="KAF2654443.1"/>
    </source>
</evidence>
<organism evidence="1 2">
    <name type="scientific">Lophiostoma macrostomum CBS 122681</name>
    <dbReference type="NCBI Taxonomy" id="1314788"/>
    <lineage>
        <taxon>Eukaryota</taxon>
        <taxon>Fungi</taxon>
        <taxon>Dikarya</taxon>
        <taxon>Ascomycota</taxon>
        <taxon>Pezizomycotina</taxon>
        <taxon>Dothideomycetes</taxon>
        <taxon>Pleosporomycetidae</taxon>
        <taxon>Pleosporales</taxon>
        <taxon>Lophiostomataceae</taxon>
        <taxon>Lophiostoma</taxon>
    </lineage>
</organism>
<dbReference type="PANTHER" id="PTHR43036:SF2">
    <property type="entry name" value="OS04G0481300 PROTEIN"/>
    <property type="match status" value="1"/>
</dbReference>
<dbReference type="PANTHER" id="PTHR43036">
    <property type="entry name" value="OSJNBB0011N17.9 PROTEIN"/>
    <property type="match status" value="1"/>
</dbReference>
<gene>
    <name evidence="1" type="ORF">K491DRAFT_679703</name>
</gene>
<keyword evidence="2" id="KW-1185">Reference proteome</keyword>
<dbReference type="EMBL" id="MU004364">
    <property type="protein sequence ID" value="KAF2654443.1"/>
    <property type="molecule type" value="Genomic_DNA"/>
</dbReference>
<protein>
    <recommendedName>
        <fullName evidence="3">Methyltransferase type 11 domain-containing protein</fullName>
    </recommendedName>
</protein>
<dbReference type="SUPFAM" id="SSF53335">
    <property type="entry name" value="S-adenosyl-L-methionine-dependent methyltransferases"/>
    <property type="match status" value="1"/>
</dbReference>
<name>A0A6A6T697_9PLEO</name>
<dbReference type="Proteomes" id="UP000799324">
    <property type="component" value="Unassembled WGS sequence"/>
</dbReference>
<dbReference type="InterPro" id="IPR029063">
    <property type="entry name" value="SAM-dependent_MTases_sf"/>
</dbReference>